<accession>A0A6V7H4J0</accession>
<keyword evidence="3" id="KW-1185">Reference proteome</keyword>
<reference evidence="2" key="1">
    <citation type="submission" date="2020-07" db="EMBL/GenBank/DDBJ databases">
        <authorList>
            <person name="Nazaruddin N."/>
        </authorList>
    </citation>
    <scope>NUCLEOTIDE SEQUENCE</scope>
</reference>
<evidence type="ECO:0000256" key="1">
    <source>
        <dbReference type="SAM" id="MobiDB-lite"/>
    </source>
</evidence>
<evidence type="ECO:0000313" key="3">
    <source>
        <dbReference type="Proteomes" id="UP000752696"/>
    </source>
</evidence>
<feature type="region of interest" description="Disordered" evidence="1">
    <location>
        <begin position="107"/>
        <end position="153"/>
    </location>
</feature>
<sequence>MASEARNDGQAVMLRYPSPEVFTYPYCYAGNSTAQMKGSGVYKLHGSLAKHLKHHHPSSSQKWVCSECSFTDSGACPYKAVKLHFEKIHASGQSTLRLQRRCGRFEGDDADLDSDDCGDEDFPDCREATPGENFDGGHSGEQLKDDDAGVCSA</sequence>
<gene>
    <name evidence="2" type="ORF">MHI_LOCUS455256</name>
</gene>
<feature type="compositionally biased region" description="Acidic residues" evidence="1">
    <location>
        <begin position="108"/>
        <end position="122"/>
    </location>
</feature>
<name>A0A6V7H4J0_9HYME</name>
<comment type="caution">
    <text evidence="2">The sequence shown here is derived from an EMBL/GenBank/DDBJ whole genome shotgun (WGS) entry which is preliminary data.</text>
</comment>
<dbReference type="EMBL" id="CAJDYZ010007298">
    <property type="protein sequence ID" value="CAD1474209.1"/>
    <property type="molecule type" value="Genomic_DNA"/>
</dbReference>
<proteinExistence type="predicted"/>
<protein>
    <submittedName>
        <fullName evidence="2">Uncharacterized protein</fullName>
    </submittedName>
</protein>
<organism evidence="2 3">
    <name type="scientific">Heterotrigona itama</name>
    <dbReference type="NCBI Taxonomy" id="395501"/>
    <lineage>
        <taxon>Eukaryota</taxon>
        <taxon>Metazoa</taxon>
        <taxon>Ecdysozoa</taxon>
        <taxon>Arthropoda</taxon>
        <taxon>Hexapoda</taxon>
        <taxon>Insecta</taxon>
        <taxon>Pterygota</taxon>
        <taxon>Neoptera</taxon>
        <taxon>Endopterygota</taxon>
        <taxon>Hymenoptera</taxon>
        <taxon>Apocrita</taxon>
        <taxon>Aculeata</taxon>
        <taxon>Apoidea</taxon>
        <taxon>Anthophila</taxon>
        <taxon>Apidae</taxon>
        <taxon>Heterotrigona</taxon>
    </lineage>
</organism>
<dbReference type="Proteomes" id="UP000752696">
    <property type="component" value="Unassembled WGS sequence"/>
</dbReference>
<dbReference type="AlphaFoldDB" id="A0A6V7H4J0"/>
<evidence type="ECO:0000313" key="2">
    <source>
        <dbReference type="EMBL" id="CAD1474209.1"/>
    </source>
</evidence>